<comment type="catalytic activity">
    <reaction evidence="2 3">
        <text>2-[(2R,5Z)-2-carboxy-4-methylthiazol-5(2H)-ylidene]ethyl phosphate + 4-amino-2-methyl-5-(diphosphooxymethyl)pyrimidine + 2 H(+) = thiamine phosphate + CO2 + diphosphate</text>
        <dbReference type="Rhea" id="RHEA:47844"/>
        <dbReference type="ChEBI" id="CHEBI:15378"/>
        <dbReference type="ChEBI" id="CHEBI:16526"/>
        <dbReference type="ChEBI" id="CHEBI:33019"/>
        <dbReference type="ChEBI" id="CHEBI:37575"/>
        <dbReference type="ChEBI" id="CHEBI:57841"/>
        <dbReference type="ChEBI" id="CHEBI:62899"/>
        <dbReference type="EC" id="2.5.1.3"/>
    </reaction>
</comment>
<feature type="binding site" evidence="2">
    <location>
        <begin position="132"/>
        <end position="134"/>
    </location>
    <ligand>
        <name>2-[(2R,5Z)-2-carboxy-4-methylthiazol-5(2H)-ylidene]ethyl phosphate</name>
        <dbReference type="ChEBI" id="CHEBI:62899"/>
    </ligand>
</feature>
<dbReference type="InterPro" id="IPR034291">
    <property type="entry name" value="TMP_synthase"/>
</dbReference>
<organism evidence="6 7">
    <name type="scientific">Crassaminicella indica</name>
    <dbReference type="NCBI Taxonomy" id="2855394"/>
    <lineage>
        <taxon>Bacteria</taxon>
        <taxon>Bacillati</taxon>
        <taxon>Bacillota</taxon>
        <taxon>Clostridia</taxon>
        <taxon>Eubacteriales</taxon>
        <taxon>Clostridiaceae</taxon>
        <taxon>Crassaminicella</taxon>
    </lineage>
</organism>
<evidence type="ECO:0000313" key="6">
    <source>
        <dbReference type="EMBL" id="QXM07364.1"/>
    </source>
</evidence>
<dbReference type="GO" id="GO:0004789">
    <property type="term" value="F:thiamine-phosphate diphosphorylase activity"/>
    <property type="evidence" value="ECO:0007669"/>
    <property type="project" value="UniProtKB-EC"/>
</dbReference>
<feature type="binding site" evidence="2">
    <location>
        <position position="106"/>
    </location>
    <ligand>
        <name>4-amino-2-methyl-5-(diphosphooxymethyl)pyrimidine</name>
        <dbReference type="ChEBI" id="CHEBI:57841"/>
    </ligand>
</feature>
<evidence type="ECO:0000256" key="4">
    <source>
        <dbReference type="RuleBase" id="RU004253"/>
    </source>
</evidence>
<reference evidence="6" key="1">
    <citation type="submission" date="2021-07" db="EMBL/GenBank/DDBJ databases">
        <title>Complete genome sequence of Crassaminicella sp. 143-21, isolated from a deep-sea hydrothermal vent.</title>
        <authorList>
            <person name="Li X."/>
        </authorList>
    </citation>
    <scope>NUCLEOTIDE SEQUENCE</scope>
    <source>
        <strain evidence="6">143-21</strain>
    </source>
</reference>
<evidence type="ECO:0000313" key="7">
    <source>
        <dbReference type="Proteomes" id="UP000886818"/>
    </source>
</evidence>
<feature type="binding site" evidence="2">
    <location>
        <position position="162"/>
    </location>
    <ligand>
        <name>2-[(2R,5Z)-2-carboxy-4-methylthiazol-5(2H)-ylidene]ethyl phosphate</name>
        <dbReference type="ChEBI" id="CHEBI:62899"/>
    </ligand>
</feature>
<comment type="catalytic activity">
    <reaction evidence="2 3">
        <text>4-methyl-5-(2-phosphooxyethyl)-thiazole + 4-amino-2-methyl-5-(diphosphooxymethyl)pyrimidine + H(+) = thiamine phosphate + diphosphate</text>
        <dbReference type="Rhea" id="RHEA:22328"/>
        <dbReference type="ChEBI" id="CHEBI:15378"/>
        <dbReference type="ChEBI" id="CHEBI:33019"/>
        <dbReference type="ChEBI" id="CHEBI:37575"/>
        <dbReference type="ChEBI" id="CHEBI:57841"/>
        <dbReference type="ChEBI" id="CHEBI:58296"/>
        <dbReference type="EC" id="2.5.1.3"/>
    </reaction>
</comment>
<keyword evidence="2 3" id="KW-0808">Transferase</keyword>
<sequence length="203" mass="22333">MHKTIYLVTDDAKMDFDTLYHKVEMALDGGVKLLQLREKKSSSREFYNNALKMKYLCKKYDIPLIINDRVDIAQAVDADGVHLGQSDLPLTVARKILGPEKIIGISARTVEDAMLAEKNNADYLGVGAVFPTSTKNDAKVISEKVFHDIQAKVSIPIVTIGGITLNNASTLINRGVNCIAVVSAILNQDNPKEAAIYLNNLFK</sequence>
<dbReference type="EC" id="2.5.1.3" evidence="2"/>
<gene>
    <name evidence="2 6" type="primary">thiE</name>
    <name evidence="6" type="ORF">KVH43_01285</name>
</gene>
<dbReference type="Proteomes" id="UP000886818">
    <property type="component" value="Chromosome"/>
</dbReference>
<dbReference type="HAMAP" id="MF_00097">
    <property type="entry name" value="TMP_synthase"/>
    <property type="match status" value="1"/>
</dbReference>
<dbReference type="NCBIfam" id="TIGR00693">
    <property type="entry name" value="thiE"/>
    <property type="match status" value="1"/>
</dbReference>
<comment type="function">
    <text evidence="2">Condenses 4-methyl-5-(beta-hydroxyethyl)thiazole monophosphate (THZ-P) and 2-methyl-4-amino-5-hydroxymethyl pyrimidine pyrophosphate (HMP-PP) to form thiamine monophosphate (TMP).</text>
</comment>
<feature type="binding site" evidence="2">
    <location>
        <begin position="35"/>
        <end position="39"/>
    </location>
    <ligand>
        <name>4-amino-2-methyl-5-(diphosphooxymethyl)pyrimidine</name>
        <dbReference type="ChEBI" id="CHEBI:57841"/>
    </ligand>
</feature>
<feature type="binding site" evidence="2">
    <location>
        <position position="67"/>
    </location>
    <ligand>
        <name>4-amino-2-methyl-5-(diphosphooxymethyl)pyrimidine</name>
        <dbReference type="ChEBI" id="CHEBI:57841"/>
    </ligand>
</feature>
<name>A0ABX8RE56_9CLOT</name>
<feature type="binding site" evidence="2">
    <location>
        <position position="135"/>
    </location>
    <ligand>
        <name>4-amino-2-methyl-5-(diphosphooxymethyl)pyrimidine</name>
        <dbReference type="ChEBI" id="CHEBI:57841"/>
    </ligand>
</feature>
<dbReference type="PANTHER" id="PTHR20857">
    <property type="entry name" value="THIAMINE-PHOSPHATE PYROPHOSPHORYLASE"/>
    <property type="match status" value="1"/>
</dbReference>
<dbReference type="InterPro" id="IPR022998">
    <property type="entry name" value="ThiamineP_synth_TenI"/>
</dbReference>
<evidence type="ECO:0000256" key="1">
    <source>
        <dbReference type="ARBA" id="ARBA00022977"/>
    </source>
</evidence>
<dbReference type="PANTHER" id="PTHR20857:SF23">
    <property type="entry name" value="THIAMINE BIOSYNTHETIC BIFUNCTIONAL ENZYME"/>
    <property type="match status" value="1"/>
</dbReference>
<comment type="catalytic activity">
    <reaction evidence="2 3">
        <text>2-(2-carboxy-4-methylthiazol-5-yl)ethyl phosphate + 4-amino-2-methyl-5-(diphosphooxymethyl)pyrimidine + 2 H(+) = thiamine phosphate + CO2 + diphosphate</text>
        <dbReference type="Rhea" id="RHEA:47848"/>
        <dbReference type="ChEBI" id="CHEBI:15378"/>
        <dbReference type="ChEBI" id="CHEBI:16526"/>
        <dbReference type="ChEBI" id="CHEBI:33019"/>
        <dbReference type="ChEBI" id="CHEBI:37575"/>
        <dbReference type="ChEBI" id="CHEBI:57841"/>
        <dbReference type="ChEBI" id="CHEBI:62890"/>
        <dbReference type="EC" id="2.5.1.3"/>
    </reaction>
</comment>
<comment type="cofactor">
    <cofactor evidence="2">
        <name>Mg(2+)</name>
        <dbReference type="ChEBI" id="CHEBI:18420"/>
    </cofactor>
    <text evidence="2">Binds 1 Mg(2+) ion per subunit.</text>
</comment>
<feature type="binding site" evidence="2">
    <location>
        <position position="68"/>
    </location>
    <ligand>
        <name>Mg(2+)</name>
        <dbReference type="ChEBI" id="CHEBI:18420"/>
    </ligand>
</feature>
<feature type="binding site" evidence="2">
    <location>
        <position position="87"/>
    </location>
    <ligand>
        <name>Mg(2+)</name>
        <dbReference type="ChEBI" id="CHEBI:18420"/>
    </ligand>
</feature>
<keyword evidence="2" id="KW-0460">Magnesium</keyword>
<evidence type="ECO:0000256" key="3">
    <source>
        <dbReference type="RuleBase" id="RU003826"/>
    </source>
</evidence>
<evidence type="ECO:0000259" key="5">
    <source>
        <dbReference type="Pfam" id="PF02581"/>
    </source>
</evidence>
<keyword evidence="7" id="KW-1185">Reference proteome</keyword>
<keyword evidence="2" id="KW-0479">Metal-binding</keyword>
<comment type="pathway">
    <text evidence="2 4">Cofactor biosynthesis; thiamine diphosphate biosynthesis; thiamine phosphate from 4-amino-2-methyl-5-diphosphomethylpyrimidine and 4-methyl-5-(2-phosphoethyl)-thiazole: step 1/1.</text>
</comment>
<feature type="domain" description="Thiamine phosphate synthase/TenI" evidence="5">
    <location>
        <begin position="5"/>
        <end position="185"/>
    </location>
</feature>
<protein>
    <recommendedName>
        <fullName evidence="2">Thiamine-phosphate synthase</fullName>
        <shortName evidence="2">TP synthase</shortName>
        <shortName evidence="2">TPS</shortName>
        <ecNumber evidence="2">2.5.1.3</ecNumber>
    </recommendedName>
    <alternativeName>
        <fullName evidence="2">Thiamine-phosphate pyrophosphorylase</fullName>
        <shortName evidence="2">TMP pyrophosphorylase</shortName>
        <shortName evidence="2">TMP-PPase</shortName>
    </alternativeName>
</protein>
<proteinExistence type="inferred from homology"/>
<feature type="binding site" evidence="2">
    <location>
        <begin position="182"/>
        <end position="183"/>
    </location>
    <ligand>
        <name>2-[(2R,5Z)-2-carboxy-4-methylthiazol-5(2H)-ylidene]ethyl phosphate</name>
        <dbReference type="ChEBI" id="CHEBI:62899"/>
    </ligand>
</feature>
<keyword evidence="1 2" id="KW-0784">Thiamine biosynthesis</keyword>
<evidence type="ECO:0000256" key="2">
    <source>
        <dbReference type="HAMAP-Rule" id="MF_00097"/>
    </source>
</evidence>
<accession>A0ABX8RE56</accession>
<comment type="similarity">
    <text evidence="2 3">Belongs to the thiamine-phosphate synthase family.</text>
</comment>
<dbReference type="Pfam" id="PF02581">
    <property type="entry name" value="TMP-TENI"/>
    <property type="match status" value="1"/>
</dbReference>
<dbReference type="CDD" id="cd00564">
    <property type="entry name" value="TMP_TenI"/>
    <property type="match status" value="1"/>
</dbReference>
<dbReference type="EMBL" id="CP078093">
    <property type="protein sequence ID" value="QXM07364.1"/>
    <property type="molecule type" value="Genomic_DNA"/>
</dbReference>